<dbReference type="EMBL" id="LN891077">
    <property type="protein sequence ID" value="CUS09550.1"/>
    <property type="molecule type" value="Genomic_DNA"/>
</dbReference>
<sequence length="128" mass="14608">MLELALVPCSHDLFWLRKSSVAGILLQKCTTLKTHHSPRRTCGIDQSMWRHVLRNCFCLLSLSGVYSQSCVAEYENLLIIKNAKLPVRCCTVQYLLLQCCAVSYLLRRHRAWGRRVNFAHGGAAGFVW</sequence>
<feature type="non-terminal residue" evidence="1">
    <location>
        <position position="1"/>
    </location>
</feature>
<keyword evidence="2" id="KW-1185">Reference proteome</keyword>
<name>A0A292PSU9_9PEZI</name>
<dbReference type="Proteomes" id="UP001412239">
    <property type="component" value="Unassembled WGS sequence"/>
</dbReference>
<proteinExistence type="predicted"/>
<reference evidence="1" key="1">
    <citation type="submission" date="2015-10" db="EMBL/GenBank/DDBJ databases">
        <authorList>
            <person name="Regsiter A."/>
            <person name="william w."/>
        </authorList>
    </citation>
    <scope>NUCLEOTIDE SEQUENCE</scope>
    <source>
        <strain evidence="1">Montdore</strain>
    </source>
</reference>
<gene>
    <name evidence="1" type="ORF">GSTUAT00006351001</name>
</gene>
<evidence type="ECO:0000313" key="1">
    <source>
        <dbReference type="EMBL" id="CUS09550.1"/>
    </source>
</evidence>
<organism evidence="1 2">
    <name type="scientific">Tuber aestivum</name>
    <name type="common">summer truffle</name>
    <dbReference type="NCBI Taxonomy" id="59557"/>
    <lineage>
        <taxon>Eukaryota</taxon>
        <taxon>Fungi</taxon>
        <taxon>Dikarya</taxon>
        <taxon>Ascomycota</taxon>
        <taxon>Pezizomycotina</taxon>
        <taxon>Pezizomycetes</taxon>
        <taxon>Pezizales</taxon>
        <taxon>Tuberaceae</taxon>
        <taxon>Tuber</taxon>
    </lineage>
</organism>
<dbReference type="AlphaFoldDB" id="A0A292PSU9"/>
<accession>A0A292PSU9</accession>
<evidence type="ECO:0000313" key="2">
    <source>
        <dbReference type="Proteomes" id="UP001412239"/>
    </source>
</evidence>
<protein>
    <submittedName>
        <fullName evidence="1">Uncharacterized protein</fullName>
    </submittedName>
</protein>